<feature type="transmembrane region" description="Helical" evidence="1">
    <location>
        <begin position="114"/>
        <end position="132"/>
    </location>
</feature>
<evidence type="ECO:0000256" key="1">
    <source>
        <dbReference type="SAM" id="Phobius"/>
    </source>
</evidence>
<dbReference type="InterPro" id="IPR050706">
    <property type="entry name" value="Cyclic-di-GMP_PDE-like"/>
</dbReference>
<dbReference type="SUPFAM" id="SSF55073">
    <property type="entry name" value="Nucleotide cyclase"/>
    <property type="match status" value="1"/>
</dbReference>
<dbReference type="Gene3D" id="3.20.20.450">
    <property type="entry name" value="EAL domain"/>
    <property type="match status" value="1"/>
</dbReference>
<dbReference type="InterPro" id="IPR001633">
    <property type="entry name" value="EAL_dom"/>
</dbReference>
<dbReference type="PROSITE" id="PS50887">
    <property type="entry name" value="GGDEF"/>
    <property type="match status" value="1"/>
</dbReference>
<dbReference type="GO" id="GO:0071111">
    <property type="term" value="F:cyclic-guanylate-specific phosphodiesterase activity"/>
    <property type="evidence" value="ECO:0007669"/>
    <property type="project" value="InterPro"/>
</dbReference>
<dbReference type="NCBIfam" id="TIGR00254">
    <property type="entry name" value="GGDEF"/>
    <property type="match status" value="1"/>
</dbReference>
<dbReference type="InterPro" id="IPR043128">
    <property type="entry name" value="Rev_trsase/Diguanyl_cyclase"/>
</dbReference>
<proteinExistence type="predicted"/>
<organism evidence="4 5">
    <name type="scientific">Lacticaseibacillus sharpeae JCM 1186 = DSM 20505</name>
    <dbReference type="NCBI Taxonomy" id="1291052"/>
    <lineage>
        <taxon>Bacteria</taxon>
        <taxon>Bacillati</taxon>
        <taxon>Bacillota</taxon>
        <taxon>Bacilli</taxon>
        <taxon>Lactobacillales</taxon>
        <taxon>Lactobacillaceae</taxon>
        <taxon>Lacticaseibacillus</taxon>
    </lineage>
</organism>
<protein>
    <submittedName>
        <fullName evidence="4">Signal transduction diguanylate cyclase</fullName>
    </submittedName>
</protein>
<dbReference type="Pfam" id="PF00990">
    <property type="entry name" value="GGDEF"/>
    <property type="match status" value="1"/>
</dbReference>
<dbReference type="Proteomes" id="UP000051679">
    <property type="component" value="Unassembled WGS sequence"/>
</dbReference>
<dbReference type="SUPFAM" id="SSF141868">
    <property type="entry name" value="EAL domain-like"/>
    <property type="match status" value="1"/>
</dbReference>
<name>A0A0R1ZNG9_9LACO</name>
<feature type="domain" description="GGDEF" evidence="3">
    <location>
        <begin position="231"/>
        <end position="366"/>
    </location>
</feature>
<feature type="domain" description="EAL" evidence="2">
    <location>
        <begin position="364"/>
        <end position="591"/>
    </location>
</feature>
<evidence type="ECO:0000259" key="3">
    <source>
        <dbReference type="PROSITE" id="PS50887"/>
    </source>
</evidence>
<dbReference type="PROSITE" id="PS50883">
    <property type="entry name" value="EAL"/>
    <property type="match status" value="1"/>
</dbReference>
<keyword evidence="1" id="KW-0812">Transmembrane</keyword>
<sequence length="591" mass="67148">MHLMLSIAVVSGFMAFYTVLWRLAFGDDARNHPWTYRMARPGAIIFPLFVIFALTYAVYIDPMNDMLYRNLRLLILSLILLDDRLSLPTYAFRSVFVFTFLMVENYYLGMSSAALLLCAVAIATMCALLRYLHNVVHYNFPAILAFGLVTAVLYWFLQANLARINALAATVTYLVMVSFAFLLWKEQHVADVKRRLLQYRADVDELTGAQSFAKFRSDYGQLVAEAMRTHKPFTMAMLDIDHFKALNDKYGHLAGNAMLVQIATLLTEVAADFAPQFRLYRTGGEEFNLVFPGIDVQTVRRVMTTCWQTVRTHQFAFEGTPLQATISVGIVGLRTTENADALYKRADNNLYLSKRHGRDTITVEGTTERLSERQVASYNFAFFSQPIVGLRDGQTVRHELKLRWFDETRNRWVAPNFYDVTVPSRIMLLDRSARHLQHGHLAVNLQTEQFMRQSTAHALAQFVASNDHVDQVIVEITDRPDLPTFKEAASWYRQQGIALELDQINNVTDAASVAAYLPLVDGIKFVIPAERGNEDVVRKQVQHWTAVAQEYGLTFTLAGIETASDVVRAKEYGILLGQGNFFARPTMPQLR</sequence>
<dbReference type="InterPro" id="IPR000160">
    <property type="entry name" value="GGDEF_dom"/>
</dbReference>
<dbReference type="SMART" id="SM00267">
    <property type="entry name" value="GGDEF"/>
    <property type="match status" value="1"/>
</dbReference>
<dbReference type="PATRIC" id="fig|1291052.5.peg.652"/>
<evidence type="ECO:0000313" key="4">
    <source>
        <dbReference type="EMBL" id="KRM56111.1"/>
    </source>
</evidence>
<feature type="transmembrane region" description="Helical" evidence="1">
    <location>
        <begin position="6"/>
        <end position="26"/>
    </location>
</feature>
<dbReference type="InterPro" id="IPR029787">
    <property type="entry name" value="Nucleotide_cyclase"/>
</dbReference>
<comment type="caution">
    <text evidence="4">The sequence shown here is derived from an EMBL/GenBank/DDBJ whole genome shotgun (WGS) entry which is preliminary data.</text>
</comment>
<reference evidence="4 5" key="1">
    <citation type="journal article" date="2015" name="Genome Announc.">
        <title>Expanding the biotechnology potential of lactobacilli through comparative genomics of 213 strains and associated genera.</title>
        <authorList>
            <person name="Sun Z."/>
            <person name="Harris H.M."/>
            <person name="McCann A."/>
            <person name="Guo C."/>
            <person name="Argimon S."/>
            <person name="Zhang W."/>
            <person name="Yang X."/>
            <person name="Jeffery I.B."/>
            <person name="Cooney J.C."/>
            <person name="Kagawa T.F."/>
            <person name="Liu W."/>
            <person name="Song Y."/>
            <person name="Salvetti E."/>
            <person name="Wrobel A."/>
            <person name="Rasinkangas P."/>
            <person name="Parkhill J."/>
            <person name="Rea M.C."/>
            <person name="O'Sullivan O."/>
            <person name="Ritari J."/>
            <person name="Douillard F.P."/>
            <person name="Paul Ross R."/>
            <person name="Yang R."/>
            <person name="Briner A.E."/>
            <person name="Felis G.E."/>
            <person name="de Vos W.M."/>
            <person name="Barrangou R."/>
            <person name="Klaenhammer T.R."/>
            <person name="Caufield P.W."/>
            <person name="Cui Y."/>
            <person name="Zhang H."/>
            <person name="O'Toole P.W."/>
        </authorList>
    </citation>
    <scope>NUCLEOTIDE SEQUENCE [LARGE SCALE GENOMIC DNA]</scope>
    <source>
        <strain evidence="4 5">DSM 20505</strain>
    </source>
</reference>
<keyword evidence="1" id="KW-1133">Transmembrane helix</keyword>
<dbReference type="Gene3D" id="3.30.70.270">
    <property type="match status" value="1"/>
</dbReference>
<dbReference type="Pfam" id="PF00563">
    <property type="entry name" value="EAL"/>
    <property type="match status" value="1"/>
</dbReference>
<dbReference type="PANTHER" id="PTHR33121">
    <property type="entry name" value="CYCLIC DI-GMP PHOSPHODIESTERASE PDEF"/>
    <property type="match status" value="1"/>
</dbReference>
<keyword evidence="1" id="KW-0472">Membrane</keyword>
<dbReference type="EMBL" id="AYYO01000009">
    <property type="protein sequence ID" value="KRM56111.1"/>
    <property type="molecule type" value="Genomic_DNA"/>
</dbReference>
<dbReference type="InterPro" id="IPR035919">
    <property type="entry name" value="EAL_sf"/>
</dbReference>
<evidence type="ECO:0000313" key="5">
    <source>
        <dbReference type="Proteomes" id="UP000051679"/>
    </source>
</evidence>
<dbReference type="AlphaFoldDB" id="A0A0R1ZNG9"/>
<evidence type="ECO:0000259" key="2">
    <source>
        <dbReference type="PROSITE" id="PS50883"/>
    </source>
</evidence>
<accession>A0A0R1ZNG9</accession>
<feature type="transmembrane region" description="Helical" evidence="1">
    <location>
        <begin position="138"/>
        <end position="157"/>
    </location>
</feature>
<gene>
    <name evidence="4" type="ORF">FC18_GL000639</name>
</gene>
<dbReference type="SMART" id="SM00052">
    <property type="entry name" value="EAL"/>
    <property type="match status" value="1"/>
</dbReference>
<dbReference type="CDD" id="cd01949">
    <property type="entry name" value="GGDEF"/>
    <property type="match status" value="1"/>
</dbReference>
<feature type="transmembrane region" description="Helical" evidence="1">
    <location>
        <begin position="164"/>
        <end position="184"/>
    </location>
</feature>
<keyword evidence="5" id="KW-1185">Reference proteome</keyword>
<dbReference type="PANTHER" id="PTHR33121:SF70">
    <property type="entry name" value="SIGNALING PROTEIN YKOW"/>
    <property type="match status" value="1"/>
</dbReference>
<dbReference type="STRING" id="1291052.FC18_GL000639"/>
<feature type="transmembrane region" description="Helical" evidence="1">
    <location>
        <begin position="38"/>
        <end position="59"/>
    </location>
</feature>